<accession>A0ABV2RYA6</accession>
<dbReference type="Proteomes" id="UP001549291">
    <property type="component" value="Unassembled WGS sequence"/>
</dbReference>
<name>A0ABV2RYA6_BRAJP</name>
<proteinExistence type="predicted"/>
<comment type="caution">
    <text evidence="1">The sequence shown here is derived from an EMBL/GenBank/DDBJ whole genome shotgun (WGS) entry which is preliminary data.</text>
</comment>
<gene>
    <name evidence="1" type="ORF">ABIF63_006009</name>
</gene>
<evidence type="ECO:0000313" key="1">
    <source>
        <dbReference type="EMBL" id="MET4721903.1"/>
    </source>
</evidence>
<evidence type="ECO:0000313" key="2">
    <source>
        <dbReference type="Proteomes" id="UP001549291"/>
    </source>
</evidence>
<reference evidence="1 2" key="1">
    <citation type="submission" date="2024-06" db="EMBL/GenBank/DDBJ databases">
        <title>Genomic Encyclopedia of Type Strains, Phase V (KMG-V): Genome sequencing to study the core and pangenomes of soil and plant-associated prokaryotes.</title>
        <authorList>
            <person name="Whitman W."/>
        </authorList>
    </citation>
    <scope>NUCLEOTIDE SEQUENCE [LARGE SCALE GENOMIC DNA]</scope>
    <source>
        <strain evidence="1 2">USDA 160</strain>
    </source>
</reference>
<protein>
    <submittedName>
        <fullName evidence="1">Uncharacterized protein</fullName>
    </submittedName>
</protein>
<sequence>MSNFIMFATVVAISGALGWWIYQAQLLTRDGEWHPYAPSTYRMRRWRGKWEYRDMTPEEAQQHQLDNAV</sequence>
<organism evidence="1 2">
    <name type="scientific">Bradyrhizobium japonicum</name>
    <dbReference type="NCBI Taxonomy" id="375"/>
    <lineage>
        <taxon>Bacteria</taxon>
        <taxon>Pseudomonadati</taxon>
        <taxon>Pseudomonadota</taxon>
        <taxon>Alphaproteobacteria</taxon>
        <taxon>Hyphomicrobiales</taxon>
        <taxon>Nitrobacteraceae</taxon>
        <taxon>Bradyrhizobium</taxon>
    </lineage>
</organism>
<dbReference type="EMBL" id="JBEPTQ010000002">
    <property type="protein sequence ID" value="MET4721903.1"/>
    <property type="molecule type" value="Genomic_DNA"/>
</dbReference>
<keyword evidence="2" id="KW-1185">Reference proteome</keyword>